<proteinExistence type="predicted"/>
<name>A0A6M2DY71_XENCH</name>
<organism evidence="1">
    <name type="scientific">Xenopsylla cheopis</name>
    <name type="common">Oriental rat flea</name>
    <name type="synonym">Pulex cheopis</name>
    <dbReference type="NCBI Taxonomy" id="163159"/>
    <lineage>
        <taxon>Eukaryota</taxon>
        <taxon>Metazoa</taxon>
        <taxon>Ecdysozoa</taxon>
        <taxon>Arthropoda</taxon>
        <taxon>Hexapoda</taxon>
        <taxon>Insecta</taxon>
        <taxon>Pterygota</taxon>
        <taxon>Neoptera</taxon>
        <taxon>Endopterygota</taxon>
        <taxon>Siphonaptera</taxon>
        <taxon>Pulicidae</taxon>
        <taxon>Xenopsyllinae</taxon>
        <taxon>Xenopsylla</taxon>
    </lineage>
</organism>
<dbReference type="AlphaFoldDB" id="A0A6M2DY71"/>
<accession>A0A6M2DY71</accession>
<protein>
    <submittedName>
        <fullName evidence="1">Putative secreted protein</fullName>
    </submittedName>
</protein>
<evidence type="ECO:0000313" key="1">
    <source>
        <dbReference type="EMBL" id="NOV50984.1"/>
    </source>
</evidence>
<sequence>MVAVLVVVYRCHITACFCRHKGSIQLCGNVAVVGKKYRTDGIIITVTPLRDHCVHIVQLHTVALTRFVHIFASNIRSCFYSNNELFPYNTTFFIHILHSFRYHARF</sequence>
<dbReference type="EMBL" id="GIIL01007258">
    <property type="protein sequence ID" value="NOV50984.1"/>
    <property type="molecule type" value="Transcribed_RNA"/>
</dbReference>
<reference evidence="1" key="1">
    <citation type="submission" date="2020-03" db="EMBL/GenBank/DDBJ databases">
        <title>Transcriptomic Profiling of the Digestive Tract of the Rat Flea, Xenopsylla cheopis, Following Blood Feeding and Infection with Yersinia pestis.</title>
        <authorList>
            <person name="Bland D.M."/>
            <person name="Martens C.A."/>
            <person name="Virtaneva K."/>
            <person name="Kanakabandi K."/>
            <person name="Long D."/>
            <person name="Rosenke R."/>
            <person name="Saturday G.A."/>
            <person name="Hoyt F.H."/>
            <person name="Bruno D.P."/>
            <person name="Ribeiro J.M.C."/>
            <person name="Hinnebusch J."/>
        </authorList>
    </citation>
    <scope>NUCLEOTIDE SEQUENCE</scope>
</reference>